<evidence type="ECO:0000256" key="6">
    <source>
        <dbReference type="ARBA" id="ARBA00047941"/>
    </source>
</evidence>
<dbReference type="InterPro" id="IPR026669">
    <property type="entry name" value="Arsenite_MeTrfase-like"/>
</dbReference>
<dbReference type="Pfam" id="PF13847">
    <property type="entry name" value="Methyltransf_31"/>
    <property type="match status" value="1"/>
</dbReference>
<evidence type="ECO:0000259" key="9">
    <source>
        <dbReference type="Pfam" id="PF13847"/>
    </source>
</evidence>
<keyword evidence="1 10" id="KW-0808">Transferase</keyword>
<reference evidence="10 11" key="1">
    <citation type="journal article" date="2012" name="PLoS ONE">
        <title>The genome characteristics and predicted function of methyl-group oxidation pathway in the obligate aceticlastic methanogens, Methanosaeta spp.</title>
        <authorList>
            <person name="Zhu J."/>
            <person name="Zheng H."/>
            <person name="Ai G."/>
            <person name="Zhang G."/>
            <person name="Liu D."/>
            <person name="Liu X."/>
            <person name="Dong X."/>
        </authorList>
    </citation>
    <scope>NUCLEOTIDE SEQUENCE [LARGE SCALE GENOMIC DNA]</scope>
    <source>
        <strain evidence="10 11">6Ac</strain>
    </source>
</reference>
<dbReference type="NCBIfam" id="NF008823">
    <property type="entry name" value="PRK11873.1"/>
    <property type="match status" value="1"/>
</dbReference>
<keyword evidence="11" id="KW-1185">Reference proteome</keyword>
<name>G7WP65_METH6</name>
<dbReference type="PANTHER" id="PTHR43675">
    <property type="entry name" value="ARSENITE METHYLTRANSFERASE"/>
    <property type="match status" value="1"/>
</dbReference>
<dbReference type="GO" id="GO:0032259">
    <property type="term" value="P:methylation"/>
    <property type="evidence" value="ECO:0007669"/>
    <property type="project" value="UniProtKB-KW"/>
</dbReference>
<sequence length="291" mass="30974">MRKYYLEGDGLNDQDVKITVKERYGRVAREAGSCCPSSSCCGSSEPEDIGRRIGYSEEDLASVPRGSNLGLGCGNPIALVSIREGETVLDLGSGAGFDSFLAASKVGPRGKVIGIDMTEEMVERARANAEAGGFKNVEFRLGEIESIPAEDGSVDLVISNCVINLVLDKEAAFKEAYRVLRPGGRLAVSDIVLLAELPDLVRDSVEAYVGCVAGAARKDDYLASIRSAGFEEVRVIDEAPFSLDCMTSDPAGRAALEGLPDEKLMEGERAIVSIKVSAFKPGSPPERIESC</sequence>
<dbReference type="KEGG" id="mhi:Mhar_1545"/>
<dbReference type="Proteomes" id="UP000005877">
    <property type="component" value="Chromosome"/>
</dbReference>
<evidence type="ECO:0000313" key="11">
    <source>
        <dbReference type="Proteomes" id="UP000005877"/>
    </source>
</evidence>
<comment type="similarity">
    <text evidence="3">Belongs to the methyltransferase superfamily. Arsenite methyltransferase family.</text>
</comment>
<dbReference type="InterPro" id="IPR029063">
    <property type="entry name" value="SAM-dependent_MTases_sf"/>
</dbReference>
<keyword evidence="10" id="KW-0489">Methyltransferase</keyword>
<dbReference type="EC" id="2.1.1.137" evidence="4"/>
<evidence type="ECO:0000256" key="5">
    <source>
        <dbReference type="ARBA" id="ARBA00034545"/>
    </source>
</evidence>
<evidence type="ECO:0000256" key="7">
    <source>
        <dbReference type="ARBA" id="ARBA00047943"/>
    </source>
</evidence>
<dbReference type="PATRIC" id="fig|1110509.7.peg.1719"/>
<dbReference type="AlphaFoldDB" id="G7WP65"/>
<comment type="catalytic activity">
    <reaction evidence="7">
        <text>arsenic triglutathione + 2 [thioredoxin]-dithiol + 2 S-adenosyl-L-methionine + H2O = dimethylarsinous acid + 2 [thioredoxin]-disulfide + 3 glutathione + 2 S-adenosyl-L-homocysteine + 2 H(+)</text>
        <dbReference type="Rhea" id="RHEA:69464"/>
        <dbReference type="Rhea" id="RHEA-COMP:10698"/>
        <dbReference type="Rhea" id="RHEA-COMP:10700"/>
        <dbReference type="ChEBI" id="CHEBI:15377"/>
        <dbReference type="ChEBI" id="CHEBI:15378"/>
        <dbReference type="ChEBI" id="CHEBI:23808"/>
        <dbReference type="ChEBI" id="CHEBI:29950"/>
        <dbReference type="ChEBI" id="CHEBI:50058"/>
        <dbReference type="ChEBI" id="CHEBI:57856"/>
        <dbReference type="ChEBI" id="CHEBI:57925"/>
        <dbReference type="ChEBI" id="CHEBI:59789"/>
        <dbReference type="ChEBI" id="CHEBI:183640"/>
        <dbReference type="EC" id="2.1.1.137"/>
    </reaction>
</comment>
<evidence type="ECO:0000313" key="10">
    <source>
        <dbReference type="EMBL" id="AET64906.1"/>
    </source>
</evidence>
<dbReference type="GO" id="GO:0030791">
    <property type="term" value="F:arsenite methyltransferase activity"/>
    <property type="evidence" value="ECO:0007669"/>
    <property type="project" value="UniProtKB-EC"/>
</dbReference>
<proteinExistence type="inferred from homology"/>
<dbReference type="SUPFAM" id="SSF53335">
    <property type="entry name" value="S-adenosyl-L-methionine-dependent methyltransferases"/>
    <property type="match status" value="1"/>
</dbReference>
<feature type="domain" description="Methyltransferase" evidence="9">
    <location>
        <begin position="83"/>
        <end position="229"/>
    </location>
</feature>
<evidence type="ECO:0000256" key="3">
    <source>
        <dbReference type="ARBA" id="ARBA00034487"/>
    </source>
</evidence>
<dbReference type="EMBL" id="CP003117">
    <property type="protein sequence ID" value="AET64906.1"/>
    <property type="molecule type" value="Genomic_DNA"/>
</dbReference>
<evidence type="ECO:0000256" key="2">
    <source>
        <dbReference type="ARBA" id="ARBA00022691"/>
    </source>
</evidence>
<dbReference type="STRING" id="1110509.Mhar_1545"/>
<protein>
    <recommendedName>
        <fullName evidence="5">Arsenite methyltransferase</fullName>
        <ecNumber evidence="4">2.1.1.137</ecNumber>
    </recommendedName>
</protein>
<dbReference type="HOGENOM" id="CLU_052868_1_2_2"/>
<accession>G7WP65</accession>
<evidence type="ECO:0000256" key="4">
    <source>
        <dbReference type="ARBA" id="ARBA00034521"/>
    </source>
</evidence>
<evidence type="ECO:0000256" key="8">
    <source>
        <dbReference type="ARBA" id="ARBA00048428"/>
    </source>
</evidence>
<comment type="catalytic activity">
    <reaction evidence="8">
        <text>arsenic triglutathione + 3 [thioredoxin]-dithiol + 3 S-adenosyl-L-methionine = trimethylarsine + 3 [thioredoxin]-disulfide + 3 glutathione + 3 S-adenosyl-L-homocysteine + 3 H(+)</text>
        <dbReference type="Rhea" id="RHEA:69432"/>
        <dbReference type="Rhea" id="RHEA-COMP:10698"/>
        <dbReference type="Rhea" id="RHEA-COMP:10700"/>
        <dbReference type="ChEBI" id="CHEBI:15378"/>
        <dbReference type="ChEBI" id="CHEBI:27130"/>
        <dbReference type="ChEBI" id="CHEBI:29950"/>
        <dbReference type="ChEBI" id="CHEBI:50058"/>
        <dbReference type="ChEBI" id="CHEBI:57856"/>
        <dbReference type="ChEBI" id="CHEBI:57925"/>
        <dbReference type="ChEBI" id="CHEBI:59789"/>
        <dbReference type="ChEBI" id="CHEBI:183640"/>
        <dbReference type="EC" id="2.1.1.137"/>
    </reaction>
</comment>
<gene>
    <name evidence="10" type="ordered locus">Mhar_1545</name>
</gene>
<dbReference type="InterPro" id="IPR025714">
    <property type="entry name" value="Methyltranfer_dom"/>
</dbReference>
<evidence type="ECO:0000256" key="1">
    <source>
        <dbReference type="ARBA" id="ARBA00022679"/>
    </source>
</evidence>
<dbReference type="CDD" id="cd02440">
    <property type="entry name" value="AdoMet_MTases"/>
    <property type="match status" value="1"/>
</dbReference>
<comment type="catalytic activity">
    <reaction evidence="6">
        <text>arsenic triglutathione + [thioredoxin]-dithiol + S-adenosyl-L-methionine + 2 H2O = methylarsonous acid + [thioredoxin]-disulfide + 3 glutathione + S-adenosyl-L-homocysteine + H(+)</text>
        <dbReference type="Rhea" id="RHEA:69460"/>
        <dbReference type="Rhea" id="RHEA-COMP:10698"/>
        <dbReference type="Rhea" id="RHEA-COMP:10700"/>
        <dbReference type="ChEBI" id="CHEBI:15377"/>
        <dbReference type="ChEBI" id="CHEBI:15378"/>
        <dbReference type="ChEBI" id="CHEBI:17826"/>
        <dbReference type="ChEBI" id="CHEBI:29950"/>
        <dbReference type="ChEBI" id="CHEBI:50058"/>
        <dbReference type="ChEBI" id="CHEBI:57856"/>
        <dbReference type="ChEBI" id="CHEBI:57925"/>
        <dbReference type="ChEBI" id="CHEBI:59789"/>
        <dbReference type="ChEBI" id="CHEBI:183640"/>
        <dbReference type="EC" id="2.1.1.137"/>
    </reaction>
</comment>
<dbReference type="PANTHER" id="PTHR43675:SF8">
    <property type="entry name" value="ARSENITE METHYLTRANSFERASE"/>
    <property type="match status" value="1"/>
</dbReference>
<organism evidence="10 11">
    <name type="scientific">Methanothrix harundinacea (strain 6Ac)</name>
    <name type="common">Methanosaeta harundinacea</name>
    <dbReference type="NCBI Taxonomy" id="1110509"/>
    <lineage>
        <taxon>Archaea</taxon>
        <taxon>Methanobacteriati</taxon>
        <taxon>Methanobacteriota</taxon>
        <taxon>Stenosarchaea group</taxon>
        <taxon>Methanomicrobia</taxon>
        <taxon>Methanotrichales</taxon>
        <taxon>Methanotrichaceae</taxon>
        <taxon>Methanothrix</taxon>
    </lineage>
</organism>
<keyword evidence="2" id="KW-0949">S-adenosyl-L-methionine</keyword>
<dbReference type="Gene3D" id="3.40.50.150">
    <property type="entry name" value="Vaccinia Virus protein VP39"/>
    <property type="match status" value="1"/>
</dbReference>